<evidence type="ECO:0000256" key="4">
    <source>
        <dbReference type="ARBA" id="ARBA00023163"/>
    </source>
</evidence>
<dbReference type="InterPro" id="IPR011006">
    <property type="entry name" value="CheY-like_superfamily"/>
</dbReference>
<dbReference type="PANTHER" id="PTHR44688:SF16">
    <property type="entry name" value="DNA-BINDING TRANSCRIPTIONAL ACTIVATOR DEVR_DOSR"/>
    <property type="match status" value="1"/>
</dbReference>
<dbReference type="GO" id="GO:0003677">
    <property type="term" value="F:DNA binding"/>
    <property type="evidence" value="ECO:0007669"/>
    <property type="project" value="UniProtKB-KW"/>
</dbReference>
<dbReference type="Proteomes" id="UP000238823">
    <property type="component" value="Unassembled WGS sequence"/>
</dbReference>
<evidence type="ECO:0000313" key="9">
    <source>
        <dbReference type="Proteomes" id="UP000238823"/>
    </source>
</evidence>
<evidence type="ECO:0000259" key="7">
    <source>
        <dbReference type="PROSITE" id="PS50110"/>
    </source>
</evidence>
<dbReference type="SMART" id="SM00421">
    <property type="entry name" value="HTH_LUXR"/>
    <property type="match status" value="1"/>
</dbReference>
<dbReference type="PROSITE" id="PS50043">
    <property type="entry name" value="HTH_LUXR_2"/>
    <property type="match status" value="1"/>
</dbReference>
<dbReference type="AlphaFoldDB" id="A0A2S9YSZ0"/>
<dbReference type="PRINTS" id="PR00038">
    <property type="entry name" value="HTHLUXR"/>
</dbReference>
<protein>
    <submittedName>
        <fullName evidence="8">Oxygen regulatory protein NreC</fullName>
    </submittedName>
</protein>
<keyword evidence="2" id="KW-0805">Transcription regulation</keyword>
<feature type="domain" description="HTH luxR-type" evidence="6">
    <location>
        <begin position="134"/>
        <end position="199"/>
    </location>
</feature>
<keyword evidence="1 5" id="KW-0597">Phosphoprotein</keyword>
<dbReference type="InterPro" id="IPR016032">
    <property type="entry name" value="Sig_transdc_resp-reg_C-effctor"/>
</dbReference>
<evidence type="ECO:0000259" key="6">
    <source>
        <dbReference type="PROSITE" id="PS50043"/>
    </source>
</evidence>
<accession>A0A2S9YSZ0</accession>
<proteinExistence type="predicted"/>
<dbReference type="Pfam" id="PF00072">
    <property type="entry name" value="Response_reg"/>
    <property type="match status" value="1"/>
</dbReference>
<name>A0A2S9YSZ0_9BACT</name>
<dbReference type="Gene3D" id="3.40.50.2300">
    <property type="match status" value="1"/>
</dbReference>
<dbReference type="SMART" id="SM00448">
    <property type="entry name" value="REC"/>
    <property type="match status" value="1"/>
</dbReference>
<dbReference type="EMBL" id="PVNL01000044">
    <property type="protein sequence ID" value="PRQ08180.1"/>
    <property type="molecule type" value="Genomic_DNA"/>
</dbReference>
<evidence type="ECO:0000256" key="1">
    <source>
        <dbReference type="ARBA" id="ARBA00022553"/>
    </source>
</evidence>
<evidence type="ECO:0000313" key="8">
    <source>
        <dbReference type="EMBL" id="PRQ08180.1"/>
    </source>
</evidence>
<gene>
    <name evidence="8" type="primary">nreC_1</name>
    <name evidence="8" type="ORF">ENSA7_21520</name>
</gene>
<dbReference type="Pfam" id="PF00196">
    <property type="entry name" value="GerE"/>
    <property type="match status" value="1"/>
</dbReference>
<dbReference type="GO" id="GO:0006355">
    <property type="term" value="P:regulation of DNA-templated transcription"/>
    <property type="evidence" value="ECO:0007669"/>
    <property type="project" value="InterPro"/>
</dbReference>
<reference evidence="8 9" key="1">
    <citation type="submission" date="2018-03" db="EMBL/GenBank/DDBJ databases">
        <title>Draft Genome Sequences of the Obligatory Marine Myxobacteria Enhygromyxa salina SWB007.</title>
        <authorList>
            <person name="Poehlein A."/>
            <person name="Moghaddam J.A."/>
            <person name="Harms H."/>
            <person name="Alanjari M."/>
            <person name="Koenig G.M."/>
            <person name="Daniel R."/>
            <person name="Schaeberle T.F."/>
        </authorList>
    </citation>
    <scope>NUCLEOTIDE SEQUENCE [LARGE SCALE GENOMIC DNA]</scope>
    <source>
        <strain evidence="8 9">SWB007</strain>
    </source>
</reference>
<dbReference type="InterPro" id="IPR000792">
    <property type="entry name" value="Tscrpt_reg_LuxR_C"/>
</dbReference>
<dbReference type="PROSITE" id="PS50110">
    <property type="entry name" value="RESPONSE_REGULATORY"/>
    <property type="match status" value="1"/>
</dbReference>
<dbReference type="CDD" id="cd17535">
    <property type="entry name" value="REC_NarL-like"/>
    <property type="match status" value="1"/>
</dbReference>
<dbReference type="PANTHER" id="PTHR44688">
    <property type="entry name" value="DNA-BINDING TRANSCRIPTIONAL ACTIVATOR DEVR_DOSR"/>
    <property type="match status" value="1"/>
</dbReference>
<dbReference type="InterPro" id="IPR058245">
    <property type="entry name" value="NreC/VraR/RcsB-like_REC"/>
</dbReference>
<feature type="modified residue" description="4-aspartylphosphate" evidence="5">
    <location>
        <position position="50"/>
    </location>
</feature>
<feature type="domain" description="Response regulatory" evidence="7">
    <location>
        <begin position="1"/>
        <end position="116"/>
    </location>
</feature>
<dbReference type="PROSITE" id="PS00622">
    <property type="entry name" value="HTH_LUXR_1"/>
    <property type="match status" value="1"/>
</dbReference>
<organism evidence="8 9">
    <name type="scientific">Enhygromyxa salina</name>
    <dbReference type="NCBI Taxonomy" id="215803"/>
    <lineage>
        <taxon>Bacteria</taxon>
        <taxon>Pseudomonadati</taxon>
        <taxon>Myxococcota</taxon>
        <taxon>Polyangia</taxon>
        <taxon>Nannocystales</taxon>
        <taxon>Nannocystaceae</taxon>
        <taxon>Enhygromyxa</taxon>
    </lineage>
</organism>
<evidence type="ECO:0000256" key="3">
    <source>
        <dbReference type="ARBA" id="ARBA00023125"/>
    </source>
</evidence>
<sequence length="203" mass="21660">MLADDHQLVREALARLLDCEPDLTVAATCADGDEALETIARVRPTVAVLDISMPRRTGLEVAAALAQADLGELRIVVLTALRAPELARRAFDHGAQAIVLKDDAFSDLLAAIRAVVADRAFVSAALGGAVIQAQSTSRALLTDRELEILGLIGQGLTNRQIGVALAISTKTVDNHRTRMMRKLDAHAVADLVRHAIRIGLVEP</sequence>
<dbReference type="SUPFAM" id="SSF52172">
    <property type="entry name" value="CheY-like"/>
    <property type="match status" value="1"/>
</dbReference>
<dbReference type="SUPFAM" id="SSF46894">
    <property type="entry name" value="C-terminal effector domain of the bipartite response regulators"/>
    <property type="match status" value="1"/>
</dbReference>
<dbReference type="GO" id="GO:0000160">
    <property type="term" value="P:phosphorelay signal transduction system"/>
    <property type="evidence" value="ECO:0007669"/>
    <property type="project" value="InterPro"/>
</dbReference>
<evidence type="ECO:0000256" key="5">
    <source>
        <dbReference type="PROSITE-ProRule" id="PRU00169"/>
    </source>
</evidence>
<dbReference type="CDD" id="cd06170">
    <property type="entry name" value="LuxR_C_like"/>
    <property type="match status" value="1"/>
</dbReference>
<evidence type="ECO:0000256" key="2">
    <source>
        <dbReference type="ARBA" id="ARBA00023015"/>
    </source>
</evidence>
<comment type="caution">
    <text evidence="8">The sequence shown here is derived from an EMBL/GenBank/DDBJ whole genome shotgun (WGS) entry which is preliminary data.</text>
</comment>
<keyword evidence="3" id="KW-0238">DNA-binding</keyword>
<dbReference type="InterPro" id="IPR001789">
    <property type="entry name" value="Sig_transdc_resp-reg_receiver"/>
</dbReference>
<keyword evidence="4" id="KW-0804">Transcription</keyword>